<feature type="region of interest" description="Disordered" evidence="1">
    <location>
        <begin position="160"/>
        <end position="192"/>
    </location>
</feature>
<feature type="region of interest" description="Disordered" evidence="1">
    <location>
        <begin position="1"/>
        <end position="74"/>
    </location>
</feature>
<dbReference type="AlphaFoldDB" id="A0A0X3NGU8"/>
<sequence length="311" mass="34010">MSSLSCDDQIKKIGKNEASTSTKIPPRPSSAVYMHTKTYKEFGGRSRDRAVTSCPLIDDRSNSASPTRRQPHPAGMQGLGGFFGQPIGNEDRVLEWPPPEPRPFIVRPMITTFAAMLGPRPLPPHNPNVWFFGPTANVQQLVFDDGPDIIEEGDPPELVHAQSSSLHRTSSRLSSSSDDEGSNVDDSSPRGSLVIHNVDTSMFLDVPASQTETGEGPPAIQQTRRPPIHTEEGYTVETPGISTVPSSDNVHDVIRVQQRIIEPPPRQIVFIVMDTNRAGADIDNAYPYTLDDLQWAMQEIISGMSSDSTDG</sequence>
<protein>
    <submittedName>
        <fullName evidence="2">Uncharacterized protein</fullName>
    </submittedName>
</protein>
<feature type="compositionally biased region" description="Basic and acidic residues" evidence="1">
    <location>
        <begin position="38"/>
        <end position="50"/>
    </location>
</feature>
<name>A0A0X3NGU8_SCHSO</name>
<feature type="compositionally biased region" description="Low complexity" evidence="1">
    <location>
        <begin position="163"/>
        <end position="176"/>
    </location>
</feature>
<reference evidence="2" key="1">
    <citation type="submission" date="2016-01" db="EMBL/GenBank/DDBJ databases">
        <title>Reference transcriptome for the parasite Schistocephalus solidus: insights into the molecular evolution of parasitism.</title>
        <authorList>
            <person name="Hebert F.O."/>
            <person name="Grambauer S."/>
            <person name="Barber I."/>
            <person name="Landry C.R."/>
            <person name="Aubin-Horth N."/>
        </authorList>
    </citation>
    <scope>NUCLEOTIDE SEQUENCE</scope>
</reference>
<proteinExistence type="predicted"/>
<accession>A0A0X3NGU8</accession>
<dbReference type="EMBL" id="GEEE01024642">
    <property type="protein sequence ID" value="JAP38583.1"/>
    <property type="molecule type" value="Transcribed_RNA"/>
</dbReference>
<evidence type="ECO:0000313" key="2">
    <source>
        <dbReference type="EMBL" id="JAP38583.1"/>
    </source>
</evidence>
<organism evidence="2">
    <name type="scientific">Schistocephalus solidus</name>
    <name type="common">Tapeworm</name>
    <dbReference type="NCBI Taxonomy" id="70667"/>
    <lineage>
        <taxon>Eukaryota</taxon>
        <taxon>Metazoa</taxon>
        <taxon>Spiralia</taxon>
        <taxon>Lophotrochozoa</taxon>
        <taxon>Platyhelminthes</taxon>
        <taxon>Cestoda</taxon>
        <taxon>Eucestoda</taxon>
        <taxon>Diphyllobothriidea</taxon>
        <taxon>Diphyllobothriidae</taxon>
        <taxon>Schistocephalus</taxon>
    </lineage>
</organism>
<gene>
    <name evidence="2" type="ORF">TR151940</name>
</gene>
<evidence type="ECO:0000256" key="1">
    <source>
        <dbReference type="SAM" id="MobiDB-lite"/>
    </source>
</evidence>